<keyword evidence="1" id="KW-0698">rRNA processing</keyword>
<evidence type="ECO:0000256" key="4">
    <source>
        <dbReference type="ARBA" id="ARBA00022691"/>
    </source>
</evidence>
<dbReference type="CDD" id="cd02440">
    <property type="entry name" value="AdoMet_MTases"/>
    <property type="match status" value="1"/>
</dbReference>
<evidence type="ECO:0000256" key="3">
    <source>
        <dbReference type="ARBA" id="ARBA00022679"/>
    </source>
</evidence>
<dbReference type="GO" id="GO:0052908">
    <property type="term" value="F:16S rRNA (adenine(1518)-N(6)/adenine(1519)-N(6))-dimethyltransferase activity"/>
    <property type="evidence" value="ECO:0007669"/>
    <property type="project" value="UniProtKB-EC"/>
</dbReference>
<evidence type="ECO:0000256" key="5">
    <source>
        <dbReference type="ARBA" id="ARBA00022884"/>
    </source>
</evidence>
<dbReference type="Pfam" id="PF00398">
    <property type="entry name" value="RrnaAD"/>
    <property type="match status" value="1"/>
</dbReference>
<evidence type="ECO:0000256" key="6">
    <source>
        <dbReference type="PROSITE-ProRule" id="PRU01026"/>
    </source>
</evidence>
<feature type="domain" description="Ribosomal RNA adenine methylase transferase N-terminal" evidence="7">
    <location>
        <begin position="46"/>
        <end position="211"/>
    </location>
</feature>
<evidence type="ECO:0000256" key="1">
    <source>
        <dbReference type="ARBA" id="ARBA00022552"/>
    </source>
</evidence>
<dbReference type="Gene3D" id="3.40.50.150">
    <property type="entry name" value="Vaccinia Virus protein VP39"/>
    <property type="match status" value="1"/>
</dbReference>
<feature type="binding site" evidence="6">
    <location>
        <position position="86"/>
    </location>
    <ligand>
        <name>S-adenosyl-L-methionine</name>
        <dbReference type="ChEBI" id="CHEBI:59789"/>
    </ligand>
</feature>
<feature type="binding site" evidence="6">
    <location>
        <position position="111"/>
    </location>
    <ligand>
        <name>S-adenosyl-L-methionine</name>
        <dbReference type="ChEBI" id="CHEBI:59789"/>
    </ligand>
</feature>
<dbReference type="PANTHER" id="PTHR11727:SF7">
    <property type="entry name" value="DIMETHYLADENOSINE TRANSFERASE-RELATED"/>
    <property type="match status" value="1"/>
</dbReference>
<protein>
    <submittedName>
        <fullName evidence="8">Ribosomal RNA small subunit methyltransferase A</fullName>
        <ecNumber evidence="8">2.1.1.182</ecNumber>
    </submittedName>
</protein>
<comment type="similarity">
    <text evidence="6">Belongs to the class I-like SAM-binding methyltransferase superfamily. rRNA adenine N(6)-methyltransferase family.</text>
</comment>
<sequence>MVGLPPITRSKKVLRRWVIETLRCLEIKPRKKLSQVFLVDPKPLFLITYALREQNVDKVVEIGAGLGTLTTYVAEIAKPQKILAIEIDWRFVPILSSIQREYGQIDIVIGDALNILPSLRGFTTVVGNLPYHITSDLLIAIGRSDIVTAIVTVQYEVGERLVASPGSENYGKLTVFIRSLFNVEKLAVVPRTAFSPMPEVDSVILVLRRVRPYDETMSNLEKVTKCLFSYKRKLLYKALLNCLGDTARECLTKLGDVDWNRIRVFETEPELFLKIVRTCVENQ</sequence>
<dbReference type="SMART" id="SM00650">
    <property type="entry name" value="rADc"/>
    <property type="match status" value="1"/>
</dbReference>
<dbReference type="PANTHER" id="PTHR11727">
    <property type="entry name" value="DIMETHYLADENOSINE TRANSFERASE"/>
    <property type="match status" value="1"/>
</dbReference>
<evidence type="ECO:0000313" key="8">
    <source>
        <dbReference type="EMBL" id="HIP57308.1"/>
    </source>
</evidence>
<dbReference type="NCBIfam" id="TIGR00755">
    <property type="entry name" value="ksgA"/>
    <property type="match status" value="1"/>
</dbReference>
<feature type="binding site" evidence="6">
    <location>
        <position position="128"/>
    </location>
    <ligand>
        <name>S-adenosyl-L-methionine</name>
        <dbReference type="ChEBI" id="CHEBI:59789"/>
    </ligand>
</feature>
<keyword evidence="5 6" id="KW-0694">RNA-binding</keyword>
<dbReference type="InterPro" id="IPR020598">
    <property type="entry name" value="rRNA_Ade_methylase_Trfase_N"/>
</dbReference>
<evidence type="ECO:0000256" key="2">
    <source>
        <dbReference type="ARBA" id="ARBA00022603"/>
    </source>
</evidence>
<dbReference type="PROSITE" id="PS01131">
    <property type="entry name" value="RRNA_A_DIMETH"/>
    <property type="match status" value="1"/>
</dbReference>
<keyword evidence="3 6" id="KW-0808">Transferase</keyword>
<name>A0A832Z3S1_9CREN</name>
<comment type="caution">
    <text evidence="8">The sequence shown here is derived from an EMBL/GenBank/DDBJ whole genome shotgun (WGS) entry which is preliminary data.</text>
</comment>
<dbReference type="EMBL" id="DQTV01000081">
    <property type="protein sequence ID" value="HIP57308.1"/>
    <property type="molecule type" value="Genomic_DNA"/>
</dbReference>
<evidence type="ECO:0000313" key="9">
    <source>
        <dbReference type="Proteomes" id="UP000605805"/>
    </source>
</evidence>
<organism evidence="8 9">
    <name type="scientific">Ignisphaera aggregans</name>
    <dbReference type="NCBI Taxonomy" id="334771"/>
    <lineage>
        <taxon>Archaea</taxon>
        <taxon>Thermoproteota</taxon>
        <taxon>Thermoprotei</taxon>
        <taxon>Desulfurococcales</taxon>
        <taxon>Desulfurococcaceae</taxon>
        <taxon>Ignisphaera</taxon>
    </lineage>
</organism>
<comment type="caution">
    <text evidence="6">Lacks conserved residue(s) required for the propagation of feature annotation.</text>
</comment>
<dbReference type="InterPro" id="IPR020596">
    <property type="entry name" value="rRNA_Ade_Mease_Trfase_CS"/>
</dbReference>
<feature type="binding site" evidence="6">
    <location>
        <position position="38"/>
    </location>
    <ligand>
        <name>S-adenosyl-L-methionine</name>
        <dbReference type="ChEBI" id="CHEBI:59789"/>
    </ligand>
</feature>
<dbReference type="PROSITE" id="PS51689">
    <property type="entry name" value="SAM_RNA_A_N6_MT"/>
    <property type="match status" value="1"/>
</dbReference>
<evidence type="ECO:0000259" key="7">
    <source>
        <dbReference type="SMART" id="SM00650"/>
    </source>
</evidence>
<keyword evidence="4 6" id="KW-0949">S-adenosyl-L-methionine</keyword>
<dbReference type="SUPFAM" id="SSF53335">
    <property type="entry name" value="S-adenosyl-L-methionine-dependent methyltransferases"/>
    <property type="match status" value="1"/>
</dbReference>
<dbReference type="EC" id="2.1.1.182" evidence="8"/>
<dbReference type="GO" id="GO:0003723">
    <property type="term" value="F:RNA binding"/>
    <property type="evidence" value="ECO:0007669"/>
    <property type="project" value="UniProtKB-UniRule"/>
</dbReference>
<proteinExistence type="inferred from homology"/>
<dbReference type="InterPro" id="IPR011530">
    <property type="entry name" value="rRNA_adenine_dimethylase"/>
</dbReference>
<reference evidence="8" key="1">
    <citation type="journal article" date="2020" name="ISME J.">
        <title>Gammaproteobacteria mediating utilization of methyl-, sulfur- and petroleum organic compounds in deep ocean hydrothermal plumes.</title>
        <authorList>
            <person name="Zhou Z."/>
            <person name="Liu Y."/>
            <person name="Pan J."/>
            <person name="Cron B.R."/>
            <person name="Toner B.M."/>
            <person name="Anantharaman K."/>
            <person name="Breier J.A."/>
            <person name="Dick G.J."/>
            <person name="Li M."/>
        </authorList>
    </citation>
    <scope>NUCLEOTIDE SEQUENCE</scope>
    <source>
        <strain evidence="8">SZUA-1435</strain>
    </source>
</reference>
<keyword evidence="2 6" id="KW-0489">Methyltransferase</keyword>
<dbReference type="AlphaFoldDB" id="A0A832Z3S1"/>
<gene>
    <name evidence="8" type="primary">rsmA</name>
    <name evidence="8" type="ORF">EYH02_04490</name>
</gene>
<dbReference type="Proteomes" id="UP000605805">
    <property type="component" value="Unassembled WGS sequence"/>
</dbReference>
<dbReference type="InterPro" id="IPR029063">
    <property type="entry name" value="SAM-dependent_MTases_sf"/>
</dbReference>
<accession>A0A832Z3S1</accession>
<dbReference type="InterPro" id="IPR001737">
    <property type="entry name" value="KsgA/Erm"/>
</dbReference>
<feature type="binding site" evidence="6">
    <location>
        <position position="63"/>
    </location>
    <ligand>
        <name>S-adenosyl-L-methionine</name>
        <dbReference type="ChEBI" id="CHEBI:59789"/>
    </ligand>
</feature>